<name>A0A2H3D4N1_ARMGA</name>
<evidence type="ECO:0000256" key="1">
    <source>
        <dbReference type="SAM" id="MobiDB-lite"/>
    </source>
</evidence>
<dbReference type="AlphaFoldDB" id="A0A2H3D4N1"/>
<organism evidence="2 3">
    <name type="scientific">Armillaria gallica</name>
    <name type="common">Bulbous honey fungus</name>
    <name type="synonym">Armillaria bulbosa</name>
    <dbReference type="NCBI Taxonomy" id="47427"/>
    <lineage>
        <taxon>Eukaryota</taxon>
        <taxon>Fungi</taxon>
        <taxon>Dikarya</taxon>
        <taxon>Basidiomycota</taxon>
        <taxon>Agaricomycotina</taxon>
        <taxon>Agaricomycetes</taxon>
        <taxon>Agaricomycetidae</taxon>
        <taxon>Agaricales</taxon>
        <taxon>Marasmiineae</taxon>
        <taxon>Physalacriaceae</taxon>
        <taxon>Armillaria</taxon>
    </lineage>
</organism>
<sequence length="179" mass="20138">MASSTSSSTAISKGIARPNTDHLMLELKGYDEWDFIDGYTRGFEVSESGSSEWTLTQATDQGQYPFSESSSTDSVGNGLDETEHTISRRRFGRVAQAQVSSEAEAHNSAPTLLLKPRRKVLESRTYQAGREVRRRYNRERFNGEKDSNHRVQYEQVEIDTADWSSTHTQPSGIWVALQG</sequence>
<gene>
    <name evidence="2" type="ORF">ARMGADRAFT_1065429</name>
</gene>
<dbReference type="OrthoDB" id="2982639at2759"/>
<dbReference type="Proteomes" id="UP000217790">
    <property type="component" value="Unassembled WGS sequence"/>
</dbReference>
<dbReference type="InParanoid" id="A0A2H3D4N1"/>
<evidence type="ECO:0000313" key="2">
    <source>
        <dbReference type="EMBL" id="PBK88724.1"/>
    </source>
</evidence>
<feature type="region of interest" description="Disordered" evidence="1">
    <location>
        <begin position="60"/>
        <end position="91"/>
    </location>
</feature>
<evidence type="ECO:0000313" key="3">
    <source>
        <dbReference type="Proteomes" id="UP000217790"/>
    </source>
</evidence>
<protein>
    <submittedName>
        <fullName evidence="2">Uncharacterized protein</fullName>
    </submittedName>
</protein>
<accession>A0A2H3D4N1</accession>
<dbReference type="EMBL" id="KZ293671">
    <property type="protein sequence ID" value="PBK88724.1"/>
    <property type="molecule type" value="Genomic_DNA"/>
</dbReference>
<reference evidence="3" key="1">
    <citation type="journal article" date="2017" name="Nat. Ecol. Evol.">
        <title>Genome expansion and lineage-specific genetic innovations in the forest pathogenic fungi Armillaria.</title>
        <authorList>
            <person name="Sipos G."/>
            <person name="Prasanna A.N."/>
            <person name="Walter M.C."/>
            <person name="O'Connor E."/>
            <person name="Balint B."/>
            <person name="Krizsan K."/>
            <person name="Kiss B."/>
            <person name="Hess J."/>
            <person name="Varga T."/>
            <person name="Slot J."/>
            <person name="Riley R."/>
            <person name="Boka B."/>
            <person name="Rigling D."/>
            <person name="Barry K."/>
            <person name="Lee J."/>
            <person name="Mihaltcheva S."/>
            <person name="LaButti K."/>
            <person name="Lipzen A."/>
            <person name="Waldron R."/>
            <person name="Moloney N.M."/>
            <person name="Sperisen C."/>
            <person name="Kredics L."/>
            <person name="Vagvoelgyi C."/>
            <person name="Patrignani A."/>
            <person name="Fitzpatrick D."/>
            <person name="Nagy I."/>
            <person name="Doyle S."/>
            <person name="Anderson J.B."/>
            <person name="Grigoriev I.V."/>
            <person name="Gueldener U."/>
            <person name="Muensterkoetter M."/>
            <person name="Nagy L.G."/>
        </authorList>
    </citation>
    <scope>NUCLEOTIDE SEQUENCE [LARGE SCALE GENOMIC DNA]</scope>
    <source>
        <strain evidence="3">Ar21-2</strain>
    </source>
</reference>
<keyword evidence="3" id="KW-1185">Reference proteome</keyword>
<feature type="compositionally biased region" description="Polar residues" evidence="1">
    <location>
        <begin position="60"/>
        <end position="75"/>
    </location>
</feature>
<proteinExistence type="predicted"/>